<dbReference type="EnsemblMetazoa" id="CapteT215544">
    <property type="protein sequence ID" value="CapteP215544"/>
    <property type="gene ID" value="CapteG215544"/>
</dbReference>
<dbReference type="InterPro" id="IPR051394">
    <property type="entry name" value="Glutamate_Synthase"/>
</dbReference>
<reference evidence="3 5" key="2">
    <citation type="journal article" date="2013" name="Nature">
        <title>Insights into bilaterian evolution from three spiralian genomes.</title>
        <authorList>
            <person name="Simakov O."/>
            <person name="Marletaz F."/>
            <person name="Cho S.J."/>
            <person name="Edsinger-Gonzales E."/>
            <person name="Havlak P."/>
            <person name="Hellsten U."/>
            <person name="Kuo D.H."/>
            <person name="Larsson T."/>
            <person name="Lv J."/>
            <person name="Arendt D."/>
            <person name="Savage R."/>
            <person name="Osoegawa K."/>
            <person name="de Jong P."/>
            <person name="Grimwood J."/>
            <person name="Chapman J.A."/>
            <person name="Shapiro H."/>
            <person name="Aerts A."/>
            <person name="Otillar R.P."/>
            <person name="Terry A.Y."/>
            <person name="Boore J.L."/>
            <person name="Grigoriev I.V."/>
            <person name="Lindberg D.R."/>
            <person name="Seaver E.C."/>
            <person name="Weisblat D.A."/>
            <person name="Putnam N.H."/>
            <person name="Rokhsar D.S."/>
        </authorList>
    </citation>
    <scope>NUCLEOTIDE SEQUENCE</scope>
    <source>
        <strain evidence="3 5">I ESC-2004</strain>
    </source>
</reference>
<evidence type="ECO:0000313" key="5">
    <source>
        <dbReference type="Proteomes" id="UP000014760"/>
    </source>
</evidence>
<sequence length="296" mass="31584">MLGSVDVPEDKPMTCQVDRNPPFDKGELAEEMVRQTLDAIENGTGGEFSFTVGNCDRSIGARLSGEIAKRHGNQGMADKPLKLSLTGSAGQSFGVWNAGGLEMRLEGDANDYVGKGMTGGKLTIRPPAGSSFVTHETSIIGNTCLYGATGGTLYAAGRAGERLGVRNSGANVVVEGTGDHCCEYMTGGLVTVLGRAGHNFGAGMTGGFAYVLDLERSFVDRYNHELVDIHRIDNEAMEPYQSHLLSVLEDYVAETGSAWGQELIDDFYDYSGRFWLVKPKAASLDTLLASTHGSPE</sequence>
<dbReference type="PANTHER" id="PTHR43100">
    <property type="entry name" value="GLUTAMATE SYNTHASE [NADPH] SMALL CHAIN"/>
    <property type="match status" value="1"/>
</dbReference>
<protein>
    <recommendedName>
        <fullName evidence="2">Glutamate synthase alpha subunit C-terminal domain-containing protein</fullName>
    </recommendedName>
</protein>
<dbReference type="CDD" id="cd00982">
    <property type="entry name" value="gltB_C"/>
    <property type="match status" value="1"/>
</dbReference>
<dbReference type="Gene3D" id="2.160.20.60">
    <property type="entry name" value="Glutamate synthase, alpha subunit, C-terminal domain"/>
    <property type="match status" value="1"/>
</dbReference>
<accession>R7U7S3</accession>
<dbReference type="OrthoDB" id="4327079at2759"/>
<dbReference type="FunFam" id="2.160.20.60:FF:000002">
    <property type="entry name" value="Glutamate synthase, large subunit"/>
    <property type="match status" value="1"/>
</dbReference>
<reference evidence="4" key="3">
    <citation type="submission" date="2015-06" db="UniProtKB">
        <authorList>
            <consortium name="EnsemblMetazoa"/>
        </authorList>
    </citation>
    <scope>IDENTIFICATION</scope>
</reference>
<proteinExistence type="predicted"/>
<evidence type="ECO:0000256" key="1">
    <source>
        <dbReference type="SAM" id="MobiDB-lite"/>
    </source>
</evidence>
<gene>
    <name evidence="3" type="ORF">CAPTEDRAFT_215544</name>
</gene>
<dbReference type="GO" id="GO:0016491">
    <property type="term" value="F:oxidoreductase activity"/>
    <property type="evidence" value="ECO:0007669"/>
    <property type="project" value="InterPro"/>
</dbReference>
<name>R7U7S3_CAPTE</name>
<organism evidence="3">
    <name type="scientific">Capitella teleta</name>
    <name type="common">Polychaete worm</name>
    <dbReference type="NCBI Taxonomy" id="283909"/>
    <lineage>
        <taxon>Eukaryota</taxon>
        <taxon>Metazoa</taxon>
        <taxon>Spiralia</taxon>
        <taxon>Lophotrochozoa</taxon>
        <taxon>Annelida</taxon>
        <taxon>Polychaeta</taxon>
        <taxon>Sedentaria</taxon>
        <taxon>Scolecida</taxon>
        <taxon>Capitellidae</taxon>
        <taxon>Capitella</taxon>
    </lineage>
</organism>
<dbReference type="InterPro" id="IPR002489">
    <property type="entry name" value="Glu_synth_asu_C"/>
</dbReference>
<dbReference type="Pfam" id="PF01493">
    <property type="entry name" value="GXGXG"/>
    <property type="match status" value="1"/>
</dbReference>
<dbReference type="HOGENOM" id="CLU_940871_0_0_1"/>
<dbReference type="EMBL" id="AMQN01046248">
    <property type="status" value="NOT_ANNOTATED_CDS"/>
    <property type="molecule type" value="Genomic_DNA"/>
</dbReference>
<dbReference type="Proteomes" id="UP000014760">
    <property type="component" value="Unassembled WGS sequence"/>
</dbReference>
<dbReference type="STRING" id="283909.R7U7S3"/>
<evidence type="ECO:0000259" key="2">
    <source>
        <dbReference type="Pfam" id="PF01493"/>
    </source>
</evidence>
<evidence type="ECO:0000313" key="4">
    <source>
        <dbReference type="EnsemblMetazoa" id="CapteP215544"/>
    </source>
</evidence>
<evidence type="ECO:0000313" key="3">
    <source>
        <dbReference type="EMBL" id="ELU02201.1"/>
    </source>
</evidence>
<dbReference type="PANTHER" id="PTHR43100:SF2">
    <property type="entry name" value="BNAA03G19380D PROTEIN"/>
    <property type="match status" value="1"/>
</dbReference>
<dbReference type="SUPFAM" id="SSF69336">
    <property type="entry name" value="Alpha subunit of glutamate synthase, C-terminal domain"/>
    <property type="match status" value="1"/>
</dbReference>
<dbReference type="InterPro" id="IPR036485">
    <property type="entry name" value="Glu_synth_asu_C_sf"/>
</dbReference>
<dbReference type="AlphaFoldDB" id="R7U7S3"/>
<dbReference type="EMBL" id="KB304253">
    <property type="protein sequence ID" value="ELU02201.1"/>
    <property type="molecule type" value="Genomic_DNA"/>
</dbReference>
<feature type="region of interest" description="Disordered" evidence="1">
    <location>
        <begin position="1"/>
        <end position="23"/>
    </location>
</feature>
<feature type="domain" description="Glutamate synthase alpha subunit C-terminal" evidence="2">
    <location>
        <begin position="51"/>
        <end position="237"/>
    </location>
</feature>
<keyword evidence="5" id="KW-1185">Reference proteome</keyword>
<reference evidence="5" key="1">
    <citation type="submission" date="2012-12" db="EMBL/GenBank/DDBJ databases">
        <authorList>
            <person name="Hellsten U."/>
            <person name="Grimwood J."/>
            <person name="Chapman J.A."/>
            <person name="Shapiro H."/>
            <person name="Aerts A."/>
            <person name="Otillar R.P."/>
            <person name="Terry A.Y."/>
            <person name="Boore J.L."/>
            <person name="Simakov O."/>
            <person name="Marletaz F."/>
            <person name="Cho S.-J."/>
            <person name="Edsinger-Gonzales E."/>
            <person name="Havlak P."/>
            <person name="Kuo D.-H."/>
            <person name="Larsson T."/>
            <person name="Lv J."/>
            <person name="Arendt D."/>
            <person name="Savage R."/>
            <person name="Osoegawa K."/>
            <person name="de Jong P."/>
            <person name="Lindberg D.R."/>
            <person name="Seaver E.C."/>
            <person name="Weisblat D.A."/>
            <person name="Putnam N.H."/>
            <person name="Grigoriev I.V."/>
            <person name="Rokhsar D.S."/>
        </authorList>
    </citation>
    <scope>NUCLEOTIDE SEQUENCE</scope>
    <source>
        <strain evidence="5">I ESC-2004</strain>
    </source>
</reference>